<gene>
    <name evidence="1" type="ORF">Tci_578348</name>
</gene>
<feature type="non-terminal residue" evidence="1">
    <location>
        <position position="77"/>
    </location>
</feature>
<name>A0A699J2Y5_TANCI</name>
<dbReference type="AlphaFoldDB" id="A0A699J2Y5"/>
<sequence length="77" mass="9172">GEVLNDFPRFFGTLVMKFSTDSMVNSTRKRMKDMIIQNFDLEPKIDAMMRDVLVFSRWENWARKRVVISSQVEMDHV</sequence>
<protein>
    <submittedName>
        <fullName evidence="1">Uncharacterized protein</fullName>
    </submittedName>
</protein>
<feature type="non-terminal residue" evidence="1">
    <location>
        <position position="1"/>
    </location>
</feature>
<dbReference type="EMBL" id="BKCJ010363320">
    <property type="protein sequence ID" value="GFA06376.1"/>
    <property type="molecule type" value="Genomic_DNA"/>
</dbReference>
<evidence type="ECO:0000313" key="1">
    <source>
        <dbReference type="EMBL" id="GFA06376.1"/>
    </source>
</evidence>
<reference evidence="1" key="1">
    <citation type="journal article" date="2019" name="Sci. Rep.">
        <title>Draft genome of Tanacetum cinerariifolium, the natural source of mosquito coil.</title>
        <authorList>
            <person name="Yamashiro T."/>
            <person name="Shiraishi A."/>
            <person name="Satake H."/>
            <person name="Nakayama K."/>
        </authorList>
    </citation>
    <scope>NUCLEOTIDE SEQUENCE</scope>
</reference>
<accession>A0A699J2Y5</accession>
<proteinExistence type="predicted"/>
<organism evidence="1">
    <name type="scientific">Tanacetum cinerariifolium</name>
    <name type="common">Dalmatian daisy</name>
    <name type="synonym">Chrysanthemum cinerariifolium</name>
    <dbReference type="NCBI Taxonomy" id="118510"/>
    <lineage>
        <taxon>Eukaryota</taxon>
        <taxon>Viridiplantae</taxon>
        <taxon>Streptophyta</taxon>
        <taxon>Embryophyta</taxon>
        <taxon>Tracheophyta</taxon>
        <taxon>Spermatophyta</taxon>
        <taxon>Magnoliopsida</taxon>
        <taxon>eudicotyledons</taxon>
        <taxon>Gunneridae</taxon>
        <taxon>Pentapetalae</taxon>
        <taxon>asterids</taxon>
        <taxon>campanulids</taxon>
        <taxon>Asterales</taxon>
        <taxon>Asteraceae</taxon>
        <taxon>Asteroideae</taxon>
        <taxon>Anthemideae</taxon>
        <taxon>Anthemidinae</taxon>
        <taxon>Tanacetum</taxon>
    </lineage>
</organism>
<comment type="caution">
    <text evidence="1">The sequence shown here is derived from an EMBL/GenBank/DDBJ whole genome shotgun (WGS) entry which is preliminary data.</text>
</comment>